<comment type="subcellular location">
    <subcellularLocation>
        <location evidence="1 8">Cell membrane</location>
        <topology evidence="1 8">Multi-pass membrane protein</topology>
    </subcellularLocation>
</comment>
<keyword evidence="5 8" id="KW-0812">Transmembrane</keyword>
<dbReference type="OrthoDB" id="1898688at2759"/>
<gene>
    <name evidence="10" type="ORF">DCAR_005843</name>
    <name evidence="11" type="ORF">DCAR_0206572</name>
</gene>
<dbReference type="GO" id="GO:0005886">
    <property type="term" value="C:plasma membrane"/>
    <property type="evidence" value="ECO:0007669"/>
    <property type="project" value="UniProtKB-SubCell"/>
</dbReference>
<evidence type="ECO:0000256" key="7">
    <source>
        <dbReference type="ARBA" id="ARBA00023136"/>
    </source>
</evidence>
<protein>
    <recommendedName>
        <fullName evidence="8">CASP-like protein</fullName>
    </recommendedName>
</protein>
<evidence type="ECO:0000256" key="8">
    <source>
        <dbReference type="RuleBase" id="RU361233"/>
    </source>
</evidence>
<dbReference type="EMBL" id="LNRQ01000002">
    <property type="protein sequence ID" value="KZN05006.1"/>
    <property type="molecule type" value="Genomic_DNA"/>
</dbReference>
<keyword evidence="4 8" id="KW-1003">Cell membrane</keyword>
<evidence type="ECO:0000313" key="11">
    <source>
        <dbReference type="EMBL" id="WOG87348.1"/>
    </source>
</evidence>
<sequence length="198" mass="21612">MEDAVGKSVEDHVIRQEENRNKGKINKMEGCEMMIVRFMGVLLCLAAAVVAGVSEESSIISLATLAPCLPPVDLSVTAKWHYLSSTVYLVVANAIACLYAAASLLLCFVSWRNKRYSTTFPLLILDLMMVALLFSANGAATAIGLVALHGNSHTHWHKLCYLFHRYCIYGAASIVVSTLGSLVFLCLVVLAALKLYRE</sequence>
<dbReference type="PANTHER" id="PTHR36488">
    <property type="entry name" value="CASP-LIKE PROTEIN 1U1"/>
    <property type="match status" value="1"/>
</dbReference>
<dbReference type="KEGG" id="dcr:108208081"/>
<evidence type="ECO:0000256" key="3">
    <source>
        <dbReference type="ARBA" id="ARBA00011489"/>
    </source>
</evidence>
<feature type="transmembrane region" description="Helical" evidence="8">
    <location>
        <begin position="87"/>
        <end position="111"/>
    </location>
</feature>
<dbReference type="EMBL" id="CP093344">
    <property type="protein sequence ID" value="WOG87348.1"/>
    <property type="molecule type" value="Genomic_DNA"/>
</dbReference>
<organism evidence="10">
    <name type="scientific">Daucus carota subsp. sativus</name>
    <name type="common">Carrot</name>
    <dbReference type="NCBI Taxonomy" id="79200"/>
    <lineage>
        <taxon>Eukaryota</taxon>
        <taxon>Viridiplantae</taxon>
        <taxon>Streptophyta</taxon>
        <taxon>Embryophyta</taxon>
        <taxon>Tracheophyta</taxon>
        <taxon>Spermatophyta</taxon>
        <taxon>Magnoliopsida</taxon>
        <taxon>eudicotyledons</taxon>
        <taxon>Gunneridae</taxon>
        <taxon>Pentapetalae</taxon>
        <taxon>asterids</taxon>
        <taxon>campanulids</taxon>
        <taxon>Apiales</taxon>
        <taxon>Apiaceae</taxon>
        <taxon>Apioideae</taxon>
        <taxon>Scandiceae</taxon>
        <taxon>Daucinae</taxon>
        <taxon>Daucus</taxon>
        <taxon>Daucus sect. Daucus</taxon>
    </lineage>
</organism>
<keyword evidence="12" id="KW-1185">Reference proteome</keyword>
<dbReference type="Gramene" id="KZN05006">
    <property type="protein sequence ID" value="KZN05006"/>
    <property type="gene ID" value="DCAR_005843"/>
</dbReference>
<comment type="subunit">
    <text evidence="3 8">Homodimer and heterodimers.</text>
</comment>
<evidence type="ECO:0000313" key="12">
    <source>
        <dbReference type="Proteomes" id="UP000077755"/>
    </source>
</evidence>
<reference evidence="11" key="2">
    <citation type="submission" date="2022-03" db="EMBL/GenBank/DDBJ databases">
        <title>Draft title - Genomic analysis of global carrot germplasm unveils the trajectory of domestication and the origin of high carotenoid orange carrot.</title>
        <authorList>
            <person name="Iorizzo M."/>
            <person name="Ellison S."/>
            <person name="Senalik D."/>
            <person name="Macko-Podgorni A."/>
            <person name="Grzebelus D."/>
            <person name="Bostan H."/>
            <person name="Rolling W."/>
            <person name="Curaba J."/>
            <person name="Simon P."/>
        </authorList>
    </citation>
    <scope>NUCLEOTIDE SEQUENCE</scope>
    <source>
        <tissue evidence="11">Leaf</tissue>
    </source>
</reference>
<feature type="domain" description="Casparian strip membrane protein" evidence="9">
    <location>
        <begin position="34"/>
        <end position="182"/>
    </location>
</feature>
<dbReference type="Pfam" id="PF04535">
    <property type="entry name" value="CASP_dom"/>
    <property type="match status" value="1"/>
</dbReference>
<feature type="transmembrane region" description="Helical" evidence="8">
    <location>
        <begin position="34"/>
        <end position="53"/>
    </location>
</feature>
<keyword evidence="6 8" id="KW-1133">Transmembrane helix</keyword>
<feature type="transmembrane region" description="Helical" evidence="8">
    <location>
        <begin position="168"/>
        <end position="193"/>
    </location>
</feature>
<evidence type="ECO:0000256" key="2">
    <source>
        <dbReference type="ARBA" id="ARBA00007651"/>
    </source>
</evidence>
<evidence type="ECO:0000313" key="10">
    <source>
        <dbReference type="EMBL" id="KZN05006.1"/>
    </source>
</evidence>
<dbReference type="InterPro" id="IPR006459">
    <property type="entry name" value="CASP/CASPL"/>
</dbReference>
<proteinExistence type="inferred from homology"/>
<evidence type="ECO:0000256" key="1">
    <source>
        <dbReference type="ARBA" id="ARBA00004651"/>
    </source>
</evidence>
<dbReference type="OMA" id="WSYMSST"/>
<keyword evidence="7 8" id="KW-0472">Membrane</keyword>
<dbReference type="Proteomes" id="UP000077755">
    <property type="component" value="Chromosome 2"/>
</dbReference>
<accession>A0A166DAG1</accession>
<dbReference type="STRING" id="79200.A0A166DAG1"/>
<dbReference type="AlphaFoldDB" id="A0A166DAG1"/>
<feature type="transmembrane region" description="Helical" evidence="8">
    <location>
        <begin position="123"/>
        <end position="148"/>
    </location>
</feature>
<name>A0A166DAG1_DAUCS</name>
<dbReference type="NCBIfam" id="TIGR01569">
    <property type="entry name" value="A_tha_TIGR01569"/>
    <property type="match status" value="1"/>
</dbReference>
<evidence type="ECO:0000256" key="6">
    <source>
        <dbReference type="ARBA" id="ARBA00022989"/>
    </source>
</evidence>
<dbReference type="InterPro" id="IPR006702">
    <property type="entry name" value="CASP_dom"/>
</dbReference>
<dbReference type="PANTHER" id="PTHR36488:SF8">
    <property type="entry name" value="CASP-LIKE PROTEIN 1U1"/>
    <property type="match status" value="1"/>
</dbReference>
<comment type="similarity">
    <text evidence="2 8">Belongs to the Casparian strip membrane proteins (CASP) family.</text>
</comment>
<dbReference type="InterPro" id="IPR044173">
    <property type="entry name" value="CASPL"/>
</dbReference>
<reference evidence="10" key="1">
    <citation type="journal article" date="2016" name="Nat. Genet.">
        <title>A high-quality carrot genome assembly provides new insights into carotenoid accumulation and asterid genome evolution.</title>
        <authorList>
            <person name="Iorizzo M."/>
            <person name="Ellison S."/>
            <person name="Senalik D."/>
            <person name="Zeng P."/>
            <person name="Satapoomin P."/>
            <person name="Huang J."/>
            <person name="Bowman M."/>
            <person name="Iovene M."/>
            <person name="Sanseverino W."/>
            <person name="Cavagnaro P."/>
            <person name="Yildiz M."/>
            <person name="Macko-Podgorni A."/>
            <person name="Moranska E."/>
            <person name="Grzebelus E."/>
            <person name="Grzebelus D."/>
            <person name="Ashrafi H."/>
            <person name="Zheng Z."/>
            <person name="Cheng S."/>
            <person name="Spooner D."/>
            <person name="Van Deynze A."/>
            <person name="Simon P."/>
        </authorList>
    </citation>
    <scope>NUCLEOTIDE SEQUENCE [LARGE SCALE GENOMIC DNA]</scope>
    <source>
        <tissue evidence="10">Leaf</tissue>
    </source>
</reference>
<evidence type="ECO:0000256" key="5">
    <source>
        <dbReference type="ARBA" id="ARBA00022692"/>
    </source>
</evidence>
<evidence type="ECO:0000256" key="4">
    <source>
        <dbReference type="ARBA" id="ARBA00022475"/>
    </source>
</evidence>
<evidence type="ECO:0000259" key="9">
    <source>
        <dbReference type="Pfam" id="PF04535"/>
    </source>
</evidence>